<gene>
    <name evidence="2" type="ORF">GCM10011514_47400</name>
</gene>
<feature type="signal peptide" evidence="1">
    <location>
        <begin position="1"/>
        <end position="19"/>
    </location>
</feature>
<reference evidence="2" key="1">
    <citation type="journal article" date="2014" name="Int. J. Syst. Evol. Microbiol.">
        <title>Complete genome sequence of Corynebacterium casei LMG S-19264T (=DSM 44701T), isolated from a smear-ripened cheese.</title>
        <authorList>
            <consortium name="US DOE Joint Genome Institute (JGI-PGF)"/>
            <person name="Walter F."/>
            <person name="Albersmeier A."/>
            <person name="Kalinowski J."/>
            <person name="Ruckert C."/>
        </authorList>
    </citation>
    <scope>NUCLEOTIDE SEQUENCE</scope>
    <source>
        <strain evidence="2">CGMCC 1.15958</strain>
    </source>
</reference>
<name>A0A917DWF3_9BACT</name>
<evidence type="ECO:0000313" key="3">
    <source>
        <dbReference type="Proteomes" id="UP000609064"/>
    </source>
</evidence>
<evidence type="ECO:0000256" key="1">
    <source>
        <dbReference type="SAM" id="SignalP"/>
    </source>
</evidence>
<feature type="chain" id="PRO_5036974235" description="Outer membrane protein beta-barrel domain-containing protein" evidence="1">
    <location>
        <begin position="20"/>
        <end position="221"/>
    </location>
</feature>
<evidence type="ECO:0008006" key="4">
    <source>
        <dbReference type="Google" id="ProtNLM"/>
    </source>
</evidence>
<sequence length="221" mass="24201">MKKLILLCIICLFSSKITAQRAKVNQVFSFGGAFSSGQFIPNISFGEQVLLGKDYRFAIGSGIRATIFSAKGNTFTGLKSPYLLTTITPLIRENMFILNAPISAEYQGDKVVAGFNIDLIGLTFGRSKDSLAISRYIGSTDNLSVKPTQFNFALGSAGSTNSEVYVGFRIREEITVKAGVSFLFTKLNLRSTTDEQITKLGNFGHSMNAIPFINLVFNFEK</sequence>
<keyword evidence="1" id="KW-0732">Signal</keyword>
<dbReference type="Proteomes" id="UP000609064">
    <property type="component" value="Unassembled WGS sequence"/>
</dbReference>
<comment type="caution">
    <text evidence="2">The sequence shown here is derived from an EMBL/GenBank/DDBJ whole genome shotgun (WGS) entry which is preliminary data.</text>
</comment>
<dbReference type="EMBL" id="BMKK01000013">
    <property type="protein sequence ID" value="GGD77965.1"/>
    <property type="molecule type" value="Genomic_DNA"/>
</dbReference>
<accession>A0A917DWF3</accession>
<reference evidence="2" key="2">
    <citation type="submission" date="2020-09" db="EMBL/GenBank/DDBJ databases">
        <authorList>
            <person name="Sun Q."/>
            <person name="Zhou Y."/>
        </authorList>
    </citation>
    <scope>NUCLEOTIDE SEQUENCE</scope>
    <source>
        <strain evidence="2">CGMCC 1.15958</strain>
    </source>
</reference>
<evidence type="ECO:0000313" key="2">
    <source>
        <dbReference type="EMBL" id="GGD77965.1"/>
    </source>
</evidence>
<protein>
    <recommendedName>
        <fullName evidence="4">Outer membrane protein beta-barrel domain-containing protein</fullName>
    </recommendedName>
</protein>
<dbReference type="RefSeq" id="WP_188770161.1">
    <property type="nucleotide sequence ID" value="NZ_BMKK01000013.1"/>
</dbReference>
<dbReference type="AlphaFoldDB" id="A0A917DWF3"/>
<proteinExistence type="predicted"/>
<keyword evidence="3" id="KW-1185">Reference proteome</keyword>
<organism evidence="2 3">
    <name type="scientific">Emticicia aquatilis</name>
    <dbReference type="NCBI Taxonomy" id="1537369"/>
    <lineage>
        <taxon>Bacteria</taxon>
        <taxon>Pseudomonadati</taxon>
        <taxon>Bacteroidota</taxon>
        <taxon>Cytophagia</taxon>
        <taxon>Cytophagales</taxon>
        <taxon>Leadbetterellaceae</taxon>
        <taxon>Emticicia</taxon>
    </lineage>
</organism>